<dbReference type="InterPro" id="IPR007627">
    <property type="entry name" value="RNA_pol_sigma70_r2"/>
</dbReference>
<dbReference type="InterPro" id="IPR013324">
    <property type="entry name" value="RNA_pol_sigma_r3/r4-like"/>
</dbReference>
<dbReference type="RefSeq" id="WP_305014606.1">
    <property type="nucleotide sequence ID" value="NZ_JAUQSX010000026.1"/>
</dbReference>
<dbReference type="InterPro" id="IPR039425">
    <property type="entry name" value="RNA_pol_sigma-70-like"/>
</dbReference>
<dbReference type="PANTHER" id="PTHR43133:SF62">
    <property type="entry name" value="RNA POLYMERASE SIGMA FACTOR SIGZ"/>
    <property type="match status" value="1"/>
</dbReference>
<dbReference type="Pfam" id="PF08281">
    <property type="entry name" value="Sigma70_r4_2"/>
    <property type="match status" value="1"/>
</dbReference>
<evidence type="ECO:0000256" key="3">
    <source>
        <dbReference type="ARBA" id="ARBA00023082"/>
    </source>
</evidence>
<dbReference type="SUPFAM" id="SSF88946">
    <property type="entry name" value="Sigma2 domain of RNA polymerase sigma factors"/>
    <property type="match status" value="1"/>
</dbReference>
<keyword evidence="2" id="KW-0805">Transcription regulation</keyword>
<dbReference type="NCBIfam" id="TIGR02937">
    <property type="entry name" value="sigma70-ECF"/>
    <property type="match status" value="1"/>
</dbReference>
<name>A0ABT9AKD4_9BACT</name>
<proteinExistence type="inferred from homology"/>
<dbReference type="Pfam" id="PF04542">
    <property type="entry name" value="Sigma70_r2"/>
    <property type="match status" value="1"/>
</dbReference>
<dbReference type="EMBL" id="JAUQSX010000026">
    <property type="protein sequence ID" value="MDO7849947.1"/>
    <property type="molecule type" value="Genomic_DNA"/>
</dbReference>
<dbReference type="Gene3D" id="1.10.1740.10">
    <property type="match status" value="1"/>
</dbReference>
<dbReference type="InterPro" id="IPR014284">
    <property type="entry name" value="RNA_pol_sigma-70_dom"/>
</dbReference>
<dbReference type="InterPro" id="IPR013325">
    <property type="entry name" value="RNA_pol_sigma_r2"/>
</dbReference>
<accession>A0ABT9AKD4</accession>
<evidence type="ECO:0000256" key="2">
    <source>
        <dbReference type="ARBA" id="ARBA00023015"/>
    </source>
</evidence>
<evidence type="ECO:0000313" key="8">
    <source>
        <dbReference type="Proteomes" id="UP001167796"/>
    </source>
</evidence>
<keyword evidence="4" id="KW-0804">Transcription</keyword>
<protein>
    <submittedName>
        <fullName evidence="7">RNA polymerase sigma factor</fullName>
    </submittedName>
</protein>
<comment type="caution">
    <text evidence="7">The sequence shown here is derived from an EMBL/GenBank/DDBJ whole genome shotgun (WGS) entry which is preliminary data.</text>
</comment>
<feature type="domain" description="RNA polymerase sigma factor 70 region 4 type 2" evidence="6">
    <location>
        <begin position="121"/>
        <end position="170"/>
    </location>
</feature>
<keyword evidence="3" id="KW-0731">Sigma factor</keyword>
<comment type="similarity">
    <text evidence="1">Belongs to the sigma-70 factor family. ECF subfamily.</text>
</comment>
<keyword evidence="8" id="KW-1185">Reference proteome</keyword>
<dbReference type="CDD" id="cd06171">
    <property type="entry name" value="Sigma70_r4"/>
    <property type="match status" value="1"/>
</dbReference>
<evidence type="ECO:0000256" key="1">
    <source>
        <dbReference type="ARBA" id="ARBA00010641"/>
    </source>
</evidence>
<dbReference type="InterPro" id="IPR013249">
    <property type="entry name" value="RNA_pol_sigma70_r4_t2"/>
</dbReference>
<gene>
    <name evidence="7" type="ORF">Q5H92_26545</name>
</gene>
<dbReference type="PANTHER" id="PTHR43133">
    <property type="entry name" value="RNA POLYMERASE ECF-TYPE SIGMA FACTO"/>
    <property type="match status" value="1"/>
</dbReference>
<sequence>MPSVEEELVRRLLARDGRAMTEFYQLYHAALCAAVRRLLRNAHTAEDVVQVGMLKVWQGIALYDPAQGRLFTWAARICCNSAIDYLRTGRHQLATRTGGLDNAGAHALAVSGFQPDHIGVADLLQGLRPEYRQVMDLVYLQGYTQLEAAELLNVPLGTVKTWMGRSRELLGRMPL</sequence>
<dbReference type="SUPFAM" id="SSF88659">
    <property type="entry name" value="Sigma3 and sigma4 domains of RNA polymerase sigma factors"/>
    <property type="match status" value="1"/>
</dbReference>
<evidence type="ECO:0000259" key="5">
    <source>
        <dbReference type="Pfam" id="PF04542"/>
    </source>
</evidence>
<dbReference type="Gene3D" id="1.10.10.10">
    <property type="entry name" value="Winged helix-like DNA-binding domain superfamily/Winged helix DNA-binding domain"/>
    <property type="match status" value="1"/>
</dbReference>
<evidence type="ECO:0000256" key="4">
    <source>
        <dbReference type="ARBA" id="ARBA00023163"/>
    </source>
</evidence>
<reference evidence="7" key="1">
    <citation type="submission" date="2023-07" db="EMBL/GenBank/DDBJ databases">
        <authorList>
            <person name="Kim M.K."/>
        </authorList>
    </citation>
    <scope>NUCLEOTIDE SEQUENCE</scope>
    <source>
        <strain evidence="7">M29</strain>
    </source>
</reference>
<dbReference type="Proteomes" id="UP001167796">
    <property type="component" value="Unassembled WGS sequence"/>
</dbReference>
<organism evidence="7 8">
    <name type="scientific">Hymenobacter mellowenesis</name>
    <dbReference type="NCBI Taxonomy" id="3063995"/>
    <lineage>
        <taxon>Bacteria</taxon>
        <taxon>Pseudomonadati</taxon>
        <taxon>Bacteroidota</taxon>
        <taxon>Cytophagia</taxon>
        <taxon>Cytophagales</taxon>
        <taxon>Hymenobacteraceae</taxon>
        <taxon>Hymenobacter</taxon>
    </lineage>
</organism>
<evidence type="ECO:0000259" key="6">
    <source>
        <dbReference type="Pfam" id="PF08281"/>
    </source>
</evidence>
<evidence type="ECO:0000313" key="7">
    <source>
        <dbReference type="EMBL" id="MDO7849947.1"/>
    </source>
</evidence>
<dbReference type="InterPro" id="IPR036388">
    <property type="entry name" value="WH-like_DNA-bd_sf"/>
</dbReference>
<feature type="domain" description="RNA polymerase sigma-70 region 2" evidence="5">
    <location>
        <begin position="23"/>
        <end position="90"/>
    </location>
</feature>